<accession>A0A6G0XUL4</accession>
<comment type="caution">
    <text evidence="3">The sequence shown here is derived from an EMBL/GenBank/DDBJ whole genome shotgun (WGS) entry which is preliminary data.</text>
</comment>
<feature type="region of interest" description="Disordered" evidence="1">
    <location>
        <begin position="161"/>
        <end position="188"/>
    </location>
</feature>
<dbReference type="VEuPathDB" id="FungiDB:AeMF1_016832"/>
<dbReference type="InterPro" id="IPR008906">
    <property type="entry name" value="HATC_C_dom"/>
</dbReference>
<dbReference type="EMBL" id="VJMJ01000009">
    <property type="protein sequence ID" value="KAF0744361.1"/>
    <property type="molecule type" value="Genomic_DNA"/>
</dbReference>
<evidence type="ECO:0000256" key="1">
    <source>
        <dbReference type="SAM" id="MobiDB-lite"/>
    </source>
</evidence>
<dbReference type="SUPFAM" id="SSF53098">
    <property type="entry name" value="Ribonuclease H-like"/>
    <property type="match status" value="1"/>
</dbReference>
<dbReference type="Pfam" id="PF05699">
    <property type="entry name" value="Dimer_Tnp_hAT"/>
    <property type="match status" value="1"/>
</dbReference>
<dbReference type="AlphaFoldDB" id="A0A6G0XUL4"/>
<protein>
    <recommendedName>
        <fullName evidence="2">HAT C-terminal dimerisation domain-containing protein</fullName>
    </recommendedName>
</protein>
<dbReference type="Proteomes" id="UP000481153">
    <property type="component" value="Unassembled WGS sequence"/>
</dbReference>
<name>A0A6G0XUL4_9STRA</name>
<gene>
    <name evidence="3" type="ORF">Ae201684_000847</name>
</gene>
<organism evidence="3 4">
    <name type="scientific">Aphanomyces euteiches</name>
    <dbReference type="NCBI Taxonomy" id="100861"/>
    <lineage>
        <taxon>Eukaryota</taxon>
        <taxon>Sar</taxon>
        <taxon>Stramenopiles</taxon>
        <taxon>Oomycota</taxon>
        <taxon>Saprolegniomycetes</taxon>
        <taxon>Saprolegniales</taxon>
        <taxon>Verrucalvaceae</taxon>
        <taxon>Aphanomyces</taxon>
    </lineage>
</organism>
<dbReference type="InterPro" id="IPR012337">
    <property type="entry name" value="RNaseH-like_sf"/>
</dbReference>
<dbReference type="GO" id="GO:0046983">
    <property type="term" value="F:protein dimerization activity"/>
    <property type="evidence" value="ECO:0007669"/>
    <property type="project" value="InterPro"/>
</dbReference>
<evidence type="ECO:0000313" key="3">
    <source>
        <dbReference type="EMBL" id="KAF0744361.1"/>
    </source>
</evidence>
<evidence type="ECO:0000313" key="4">
    <source>
        <dbReference type="Proteomes" id="UP000481153"/>
    </source>
</evidence>
<feature type="domain" description="HAT C-terminal dimerisation" evidence="2">
    <location>
        <begin position="53"/>
        <end position="136"/>
    </location>
</feature>
<evidence type="ECO:0000259" key="2">
    <source>
        <dbReference type="Pfam" id="PF05699"/>
    </source>
</evidence>
<sequence length="188" mass="21028">MGFAYFLSSKCGTRGMYTDADGKSDLYEVMKLLPKYIIHSHGLAPSKKTVVQEMKDYMSFVAHATDKQSNLMKQLDPYTWWGSIGIKKFPTLASAAAILLKIPTSQAASERVWSINDFIHSKRRNRLSVEKASKFVILYANARVIKKERNIVDICVGAASDHDSMSDNEEDDTSSAKDASDMEEVMSD</sequence>
<proteinExistence type="predicted"/>
<keyword evidence="4" id="KW-1185">Reference proteome</keyword>
<reference evidence="3 4" key="1">
    <citation type="submission" date="2019-07" db="EMBL/GenBank/DDBJ databases">
        <title>Genomics analysis of Aphanomyces spp. identifies a new class of oomycete effector associated with host adaptation.</title>
        <authorList>
            <person name="Gaulin E."/>
        </authorList>
    </citation>
    <scope>NUCLEOTIDE SEQUENCE [LARGE SCALE GENOMIC DNA]</scope>
    <source>
        <strain evidence="3 4">ATCC 201684</strain>
    </source>
</reference>